<name>A0A8C0GVR8_CHEAB</name>
<dbReference type="GeneTree" id="ENSGT00960000192456"/>
<accession>A0A8C0GVR8</accession>
<evidence type="ECO:0000313" key="2">
    <source>
        <dbReference type="Ensembl" id="ENSCABP00000014395.1"/>
    </source>
</evidence>
<evidence type="ECO:0000313" key="3">
    <source>
        <dbReference type="Proteomes" id="UP000694404"/>
    </source>
</evidence>
<sequence length="202" mass="21198">ADFQWHSLCPGPGPGDLQSQQHPGSQNYGATAPATSTAQFSQTTGKISAKRSYLAVGVLCYINLLNYMDWFIFFSPLPREVNGQAWCNHLGDLDSFLGRWDLGAAIFFGSDCGGRIFGRPGCHRHLGPPAASKDGAACRGTPRPSSPLPLLLLKHAMAASLLPPPRLAVPISLGATSLGGGRSEAATVCPGCLCLCSCTEQG</sequence>
<protein>
    <submittedName>
        <fullName evidence="2">Uncharacterized protein</fullName>
    </submittedName>
</protein>
<dbReference type="Ensembl" id="ENSCABT00000015778.1">
    <property type="protein sequence ID" value="ENSCABP00000014395.1"/>
    <property type="gene ID" value="ENSCABG00000010750.1"/>
</dbReference>
<reference evidence="2" key="2">
    <citation type="submission" date="2025-09" db="UniProtKB">
        <authorList>
            <consortium name="Ensembl"/>
        </authorList>
    </citation>
    <scope>IDENTIFICATION</scope>
</reference>
<dbReference type="Proteomes" id="UP000694404">
    <property type="component" value="Unplaced"/>
</dbReference>
<feature type="compositionally biased region" description="Polar residues" evidence="1">
    <location>
        <begin position="17"/>
        <end position="33"/>
    </location>
</feature>
<organism evidence="2 3">
    <name type="scientific">Chelonoidis abingdonii</name>
    <name type="common">Abingdon island giant tortoise</name>
    <name type="synonym">Testudo abingdonii</name>
    <dbReference type="NCBI Taxonomy" id="106734"/>
    <lineage>
        <taxon>Eukaryota</taxon>
        <taxon>Metazoa</taxon>
        <taxon>Chordata</taxon>
        <taxon>Craniata</taxon>
        <taxon>Vertebrata</taxon>
        <taxon>Euteleostomi</taxon>
        <taxon>Archelosauria</taxon>
        <taxon>Testudinata</taxon>
        <taxon>Testudines</taxon>
        <taxon>Cryptodira</taxon>
        <taxon>Durocryptodira</taxon>
        <taxon>Testudinoidea</taxon>
        <taxon>Testudinidae</taxon>
        <taxon>Chelonoidis</taxon>
    </lineage>
</organism>
<reference evidence="2" key="1">
    <citation type="submission" date="2025-08" db="UniProtKB">
        <authorList>
            <consortium name="Ensembl"/>
        </authorList>
    </citation>
    <scope>IDENTIFICATION</scope>
</reference>
<evidence type="ECO:0000256" key="1">
    <source>
        <dbReference type="SAM" id="MobiDB-lite"/>
    </source>
</evidence>
<dbReference type="AlphaFoldDB" id="A0A8C0GVR8"/>
<feature type="region of interest" description="Disordered" evidence="1">
    <location>
        <begin position="14"/>
        <end position="33"/>
    </location>
</feature>
<keyword evidence="3" id="KW-1185">Reference proteome</keyword>
<proteinExistence type="predicted"/>